<protein>
    <submittedName>
        <fullName evidence="6">Crp/Fnr family transcriptional regulator</fullName>
    </submittedName>
</protein>
<dbReference type="PROSITE" id="PS51063">
    <property type="entry name" value="HTH_CRP_2"/>
    <property type="match status" value="1"/>
</dbReference>
<dbReference type="Pfam" id="PF00027">
    <property type="entry name" value="cNMP_binding"/>
    <property type="match status" value="1"/>
</dbReference>
<dbReference type="SUPFAM" id="SSF51206">
    <property type="entry name" value="cAMP-binding domain-like"/>
    <property type="match status" value="1"/>
</dbReference>
<evidence type="ECO:0000256" key="1">
    <source>
        <dbReference type="ARBA" id="ARBA00023015"/>
    </source>
</evidence>
<evidence type="ECO:0000313" key="9">
    <source>
        <dbReference type="EMBL" id="WNL20958.1"/>
    </source>
</evidence>
<dbReference type="EMBL" id="CP134844">
    <property type="protein sequence ID" value="WNL11853.1"/>
    <property type="molecule type" value="Genomic_DNA"/>
</dbReference>
<feature type="domain" description="HTH crp-type" evidence="5">
    <location>
        <begin position="147"/>
        <end position="209"/>
    </location>
</feature>
<organism evidence="6">
    <name type="scientific">Arcobacter sp. AZ-2023</name>
    <dbReference type="NCBI Taxonomy" id="3074453"/>
    <lineage>
        <taxon>Bacteria</taxon>
        <taxon>Pseudomonadati</taxon>
        <taxon>Campylobacterota</taxon>
        <taxon>Epsilonproteobacteria</taxon>
        <taxon>Campylobacterales</taxon>
        <taxon>Arcobacteraceae</taxon>
        <taxon>Arcobacter</taxon>
    </lineage>
</organism>
<evidence type="ECO:0000313" key="6">
    <source>
        <dbReference type="EMBL" id="WNL11853.1"/>
    </source>
</evidence>
<evidence type="ECO:0000313" key="7">
    <source>
        <dbReference type="EMBL" id="WNL15297.1"/>
    </source>
</evidence>
<dbReference type="PROSITE" id="PS50042">
    <property type="entry name" value="CNMP_BINDING_3"/>
    <property type="match status" value="1"/>
</dbReference>
<reference evidence="6" key="2">
    <citation type="submission" date="2023-09" db="EMBL/GenBank/DDBJ databases">
        <title>Characterization of Arcobacter Isolates from Retail Chicken Sold in Supermarkets in Tbilisi, Georgia.</title>
        <authorList>
            <person name="Matthias R."/>
            <person name="Zautner A.E."/>
        </authorList>
    </citation>
    <scope>NUCLEOTIDE SEQUENCE</scope>
    <source>
        <strain evidence="7">LEO 108</strain>
        <strain evidence="6">LEO 109</strain>
    </source>
</reference>
<dbReference type="InterPro" id="IPR018490">
    <property type="entry name" value="cNMP-bd_dom_sf"/>
</dbReference>
<dbReference type="InterPro" id="IPR014710">
    <property type="entry name" value="RmlC-like_jellyroll"/>
</dbReference>
<dbReference type="Gene3D" id="2.60.120.10">
    <property type="entry name" value="Jelly Rolls"/>
    <property type="match status" value="1"/>
</dbReference>
<evidence type="ECO:0000313" key="11">
    <source>
        <dbReference type="EMBL" id="WNL26234.1"/>
    </source>
</evidence>
<keyword evidence="1" id="KW-0805">Transcription regulation</keyword>
<dbReference type="PANTHER" id="PTHR24567">
    <property type="entry name" value="CRP FAMILY TRANSCRIPTIONAL REGULATORY PROTEIN"/>
    <property type="match status" value="1"/>
</dbReference>
<proteinExistence type="predicted"/>
<dbReference type="GO" id="GO:0003700">
    <property type="term" value="F:DNA-binding transcription factor activity"/>
    <property type="evidence" value="ECO:0007669"/>
    <property type="project" value="TreeGrafter"/>
</dbReference>
<evidence type="ECO:0000313" key="8">
    <source>
        <dbReference type="EMBL" id="WNL18823.1"/>
    </source>
</evidence>
<dbReference type="InterPro" id="IPR036390">
    <property type="entry name" value="WH_DNA-bd_sf"/>
</dbReference>
<dbReference type="EMBL" id="CP134849">
    <property type="protein sequence ID" value="WNL18823.1"/>
    <property type="molecule type" value="Genomic_DNA"/>
</dbReference>
<keyword evidence="2" id="KW-0238">DNA-binding</keyword>
<dbReference type="GO" id="GO:0003677">
    <property type="term" value="F:DNA binding"/>
    <property type="evidence" value="ECO:0007669"/>
    <property type="project" value="UniProtKB-KW"/>
</dbReference>
<accession>A0AA96HZ88</accession>
<sequence length="217" mass="25680">MDSISKKYGDYKYFSFLEEKDLDKLKDISIKKTYEKDEILFYKGDESKYLYLLVSGIAKLYTHDFKDNEVVIHNLIGPALIAEIMNYEEMGFLANCSFDTDAEVILIDYKKFKKEFLQKPEISIFFIKSLTKKIKFLQNFIDYNVSLNSMEKIAKFLYENEELLKNLKQVKIAQILNITPETFSRQLAKLKKENIIENEKGYIKILDYKKIQNFISN</sequence>
<name>A0AA96HZ88_9BACT</name>
<dbReference type="EMBL" id="CP134851">
    <property type="protein sequence ID" value="WNL22875.1"/>
    <property type="molecule type" value="Genomic_DNA"/>
</dbReference>
<dbReference type="EMBL" id="CP134850">
    <property type="protein sequence ID" value="WNL20958.1"/>
    <property type="molecule type" value="Genomic_DNA"/>
</dbReference>
<evidence type="ECO:0000259" key="4">
    <source>
        <dbReference type="PROSITE" id="PS50042"/>
    </source>
</evidence>
<dbReference type="SMART" id="SM00100">
    <property type="entry name" value="cNMP"/>
    <property type="match status" value="1"/>
</dbReference>
<dbReference type="PANTHER" id="PTHR24567:SF26">
    <property type="entry name" value="REGULATORY PROTEIN YEIL"/>
    <property type="match status" value="1"/>
</dbReference>
<dbReference type="GO" id="GO:0005829">
    <property type="term" value="C:cytosol"/>
    <property type="evidence" value="ECO:0007669"/>
    <property type="project" value="TreeGrafter"/>
</dbReference>
<dbReference type="AlphaFoldDB" id="A0AA96HZ88"/>
<evidence type="ECO:0000259" key="5">
    <source>
        <dbReference type="PROSITE" id="PS51063"/>
    </source>
</evidence>
<dbReference type="CDD" id="cd00038">
    <property type="entry name" value="CAP_ED"/>
    <property type="match status" value="1"/>
</dbReference>
<dbReference type="EMBL" id="CP134852">
    <property type="protein sequence ID" value="WNL26234.1"/>
    <property type="molecule type" value="Genomic_DNA"/>
</dbReference>
<gene>
    <name evidence="7" type="ORF">RJG51_03710</name>
    <name evidence="6" type="ORF">RJG52_07955</name>
    <name evidence="8" type="ORF">RJG53_09560</name>
    <name evidence="10" type="ORF">RJG55_07950</name>
    <name evidence="9" type="ORF">RJG56_09410</name>
    <name evidence="11" type="ORF">RJG57_03415</name>
</gene>
<dbReference type="EMBL" id="CP134845">
    <property type="protein sequence ID" value="WNL15297.1"/>
    <property type="molecule type" value="Genomic_DNA"/>
</dbReference>
<dbReference type="InterPro" id="IPR012318">
    <property type="entry name" value="HTH_CRP"/>
</dbReference>
<evidence type="ECO:0000313" key="10">
    <source>
        <dbReference type="EMBL" id="WNL22875.1"/>
    </source>
</evidence>
<dbReference type="SUPFAM" id="SSF46785">
    <property type="entry name" value="Winged helix' DNA-binding domain"/>
    <property type="match status" value="1"/>
</dbReference>
<dbReference type="InterPro" id="IPR050397">
    <property type="entry name" value="Env_Response_Regulators"/>
</dbReference>
<keyword evidence="3" id="KW-0804">Transcription</keyword>
<evidence type="ECO:0000256" key="2">
    <source>
        <dbReference type="ARBA" id="ARBA00023125"/>
    </source>
</evidence>
<reference evidence="8" key="1">
    <citation type="submission" date="2023-09" db="EMBL/GenBank/DDBJ databases">
        <title>Arcobacter tbilisiensis sp. nov. isolated from chicken meat in Tbilisi, Georgia.</title>
        <authorList>
            <person name="Matthias R."/>
            <person name="Zautner A.E."/>
        </authorList>
    </citation>
    <scope>NUCLEOTIDE SEQUENCE</scope>
    <source>
        <strain evidence="11">LEO 70</strain>
        <strain evidence="10">LEO 74</strain>
        <strain evidence="9">LEO 79</strain>
        <strain evidence="8">LEO 99</strain>
    </source>
</reference>
<dbReference type="Pfam" id="PF13545">
    <property type="entry name" value="HTH_Crp_2"/>
    <property type="match status" value="1"/>
</dbReference>
<dbReference type="SMART" id="SM00419">
    <property type="entry name" value="HTH_CRP"/>
    <property type="match status" value="1"/>
</dbReference>
<feature type="domain" description="Cyclic nucleotide-binding" evidence="4">
    <location>
        <begin position="13"/>
        <end position="133"/>
    </location>
</feature>
<dbReference type="InterPro" id="IPR000595">
    <property type="entry name" value="cNMP-bd_dom"/>
</dbReference>
<evidence type="ECO:0000256" key="3">
    <source>
        <dbReference type="ARBA" id="ARBA00023163"/>
    </source>
</evidence>